<evidence type="ECO:0000313" key="1">
    <source>
        <dbReference type="EMBL" id="JAD25995.1"/>
    </source>
</evidence>
<reference evidence="1" key="1">
    <citation type="submission" date="2014-09" db="EMBL/GenBank/DDBJ databases">
        <authorList>
            <person name="Magalhaes I.L.F."/>
            <person name="Oliveira U."/>
            <person name="Santos F.R."/>
            <person name="Vidigal T.H.D.A."/>
            <person name="Brescovit A.D."/>
            <person name="Santos A.J."/>
        </authorList>
    </citation>
    <scope>NUCLEOTIDE SEQUENCE</scope>
    <source>
        <tissue evidence="1">Shoot tissue taken approximately 20 cm above the soil surface</tissue>
    </source>
</reference>
<organism evidence="1">
    <name type="scientific">Arundo donax</name>
    <name type="common">Giant reed</name>
    <name type="synonym">Donax arundinaceus</name>
    <dbReference type="NCBI Taxonomy" id="35708"/>
    <lineage>
        <taxon>Eukaryota</taxon>
        <taxon>Viridiplantae</taxon>
        <taxon>Streptophyta</taxon>
        <taxon>Embryophyta</taxon>
        <taxon>Tracheophyta</taxon>
        <taxon>Spermatophyta</taxon>
        <taxon>Magnoliopsida</taxon>
        <taxon>Liliopsida</taxon>
        <taxon>Poales</taxon>
        <taxon>Poaceae</taxon>
        <taxon>PACMAD clade</taxon>
        <taxon>Arundinoideae</taxon>
        <taxon>Arundineae</taxon>
        <taxon>Arundo</taxon>
    </lineage>
</organism>
<dbReference type="AlphaFoldDB" id="A0A0A8YKP9"/>
<proteinExistence type="predicted"/>
<protein>
    <submittedName>
        <fullName evidence="1">Uncharacterized protein</fullName>
    </submittedName>
</protein>
<dbReference type="EMBL" id="GBRH01271900">
    <property type="protein sequence ID" value="JAD25995.1"/>
    <property type="molecule type" value="Transcribed_RNA"/>
</dbReference>
<sequence length="40" mass="4515">MMATTGTRLRMNWDNEPATVLSHPCIAMHDKADKKTPTMI</sequence>
<name>A0A0A8YKP9_ARUDO</name>
<accession>A0A0A8YKP9</accession>
<reference evidence="1" key="2">
    <citation type="journal article" date="2015" name="Data Brief">
        <title>Shoot transcriptome of the giant reed, Arundo donax.</title>
        <authorList>
            <person name="Barrero R.A."/>
            <person name="Guerrero F.D."/>
            <person name="Moolhuijzen P."/>
            <person name="Goolsby J.A."/>
            <person name="Tidwell J."/>
            <person name="Bellgard S.E."/>
            <person name="Bellgard M.I."/>
        </authorList>
    </citation>
    <scope>NUCLEOTIDE SEQUENCE</scope>
    <source>
        <tissue evidence="1">Shoot tissue taken approximately 20 cm above the soil surface</tissue>
    </source>
</reference>